<feature type="transmembrane region" description="Helical" evidence="2">
    <location>
        <begin position="507"/>
        <end position="532"/>
    </location>
</feature>
<evidence type="ECO:0000259" key="3">
    <source>
        <dbReference type="Pfam" id="PF01030"/>
    </source>
</evidence>
<dbReference type="Proteomes" id="UP000024635">
    <property type="component" value="Unassembled WGS sequence"/>
</dbReference>
<dbReference type="SUPFAM" id="SSF52058">
    <property type="entry name" value="L domain-like"/>
    <property type="match status" value="1"/>
</dbReference>
<dbReference type="InterPro" id="IPR000494">
    <property type="entry name" value="Rcpt_L-dom"/>
</dbReference>
<dbReference type="OrthoDB" id="5875632at2759"/>
<feature type="region of interest" description="Disordered" evidence="1">
    <location>
        <begin position="870"/>
        <end position="947"/>
    </location>
</feature>
<evidence type="ECO:0000313" key="4">
    <source>
        <dbReference type="EMBL" id="EYB90099.1"/>
    </source>
</evidence>
<dbReference type="PANTHER" id="PTHR21662:SF59">
    <property type="entry name" value="RECEPTOR PROTEIN-TYROSINE KINASE"/>
    <property type="match status" value="1"/>
</dbReference>
<reference evidence="5" key="1">
    <citation type="journal article" date="2015" name="Nat. Genet.">
        <title>The genome and transcriptome of the zoonotic hookworm Ancylostoma ceylanicum identify infection-specific gene families.</title>
        <authorList>
            <person name="Schwarz E.M."/>
            <person name="Hu Y."/>
            <person name="Antoshechkin I."/>
            <person name="Miller M.M."/>
            <person name="Sternberg P.W."/>
            <person name="Aroian R.V."/>
        </authorList>
    </citation>
    <scope>NUCLEOTIDE SEQUENCE</scope>
    <source>
        <strain evidence="5">HY135</strain>
    </source>
</reference>
<dbReference type="AlphaFoldDB" id="A0A016SIH8"/>
<dbReference type="Pfam" id="PF01030">
    <property type="entry name" value="Recep_L_domain"/>
    <property type="match status" value="1"/>
</dbReference>
<feature type="compositionally biased region" description="Basic and acidic residues" evidence="1">
    <location>
        <begin position="923"/>
        <end position="938"/>
    </location>
</feature>
<keyword evidence="5" id="KW-1185">Reference proteome</keyword>
<dbReference type="EMBL" id="JARK01001559">
    <property type="protein sequence ID" value="EYB90099.1"/>
    <property type="molecule type" value="Genomic_DNA"/>
</dbReference>
<feature type="compositionally biased region" description="Low complexity" evidence="1">
    <location>
        <begin position="448"/>
        <end position="457"/>
    </location>
</feature>
<keyword evidence="2" id="KW-0812">Transmembrane</keyword>
<feature type="domain" description="Receptor L-domain" evidence="3">
    <location>
        <begin position="342"/>
        <end position="446"/>
    </location>
</feature>
<dbReference type="PANTHER" id="PTHR21662">
    <property type="entry name" value="RECEPTOR PROTEIN-TYROSINE KINASE"/>
    <property type="match status" value="1"/>
</dbReference>
<dbReference type="Gene3D" id="3.80.20.20">
    <property type="entry name" value="Receptor L-domain"/>
    <property type="match status" value="1"/>
</dbReference>
<protein>
    <recommendedName>
        <fullName evidence="3">Receptor L-domain domain-containing protein</fullName>
    </recommendedName>
</protein>
<feature type="compositionally biased region" description="Basic and acidic residues" evidence="1">
    <location>
        <begin position="870"/>
        <end position="886"/>
    </location>
</feature>
<gene>
    <name evidence="4" type="primary">Acey_s0223.g2654</name>
    <name evidence="4" type="ORF">Y032_0223g2654</name>
</gene>
<sequence length="947" mass="107938">MRIQRASRSFLLGNVHLHCPSPRSANVFNRSRTQTYFMLLRLPFRRKLWLFCLVLCMTLCEGTKISCVLEDEEEQITFSFDNISTKQNIRRECNGAVKLSLLEEKYFSADGLSNNDINWLLSIEELNMCITIHRTDYSSIRVGSKSIKGDCTGAILSIVNNEKLEYVIISPKLLDTFIGYPEKPIIVRGNRILDGKYITALAKYKNAVDIQEKGECAMPQPFTMFVKLNSDCKSLYGTLVVDPALPFITLPPSFKRKFKYEGCVQIENTNLADVQFLEAFHTFKPTPYCRQYIRWNRMLCVKNMKFIAEVFVDIRVHNNLETCSQQCVGGVITERFLAQNAGCKYVFGDLKIVGWKEKPVNVESLRGIRSIEGRLIITNNADLGNFTYFSNLRKVGTQSGDGKVIIIRNNPDLTGLPMPRLRDITISEDDPRVELINNPMMEMRKSMTTTKKATKATGVSEASTEEISIDEPETQNPTGFEKGVAQPKRSVSTKNEGVLEFLKKHKWFVVLGAVTFCLIFLCLILLILILMLKKKTTALLPPPPYKLSKQSKEVLASICKDIMKNNPMVWCVQDRYLLWQSGRSAAGGSEECSVTACEALKPFMIPLAANASVPAKKEVEYNRPLQKRIQQFFDYEYVVMVGSKSDITRVVPRLPSSIGGLALYIDGRSDISIAYKLLGMLYLSTNILLYKYEARNVHDKSHKLVNVLFYQWGTKRLPTEFTELLQLLRLCSKKKVICVSDRRKEVFSLLYLVFMQVSTTKEVKNIAETFQQHLQLCNGAPLDRHEMLYVMRFLLDWAQQASCIPSRSEKKHANWCQVYAQMSTFSQAHPSVMNIQPQHLPGDTTSLEEEVNAAYASSYRFLPERPRGIMRDSYRRRSEDDKKRDANLQAHSDVIPSDAQDEELWADKRPTATTRTCSTRSDLVSRETQEGFSREAVKSRQGVISPR</sequence>
<feature type="compositionally biased region" description="Polar residues" evidence="1">
    <location>
        <begin position="911"/>
        <end position="922"/>
    </location>
</feature>
<keyword evidence="2" id="KW-0472">Membrane</keyword>
<evidence type="ECO:0000256" key="1">
    <source>
        <dbReference type="SAM" id="MobiDB-lite"/>
    </source>
</evidence>
<feature type="compositionally biased region" description="Acidic residues" evidence="1">
    <location>
        <begin position="463"/>
        <end position="473"/>
    </location>
</feature>
<proteinExistence type="predicted"/>
<accession>A0A016SIH8</accession>
<evidence type="ECO:0000256" key="2">
    <source>
        <dbReference type="SAM" id="Phobius"/>
    </source>
</evidence>
<evidence type="ECO:0000313" key="5">
    <source>
        <dbReference type="Proteomes" id="UP000024635"/>
    </source>
</evidence>
<organism evidence="4 5">
    <name type="scientific">Ancylostoma ceylanicum</name>
    <dbReference type="NCBI Taxonomy" id="53326"/>
    <lineage>
        <taxon>Eukaryota</taxon>
        <taxon>Metazoa</taxon>
        <taxon>Ecdysozoa</taxon>
        <taxon>Nematoda</taxon>
        <taxon>Chromadorea</taxon>
        <taxon>Rhabditida</taxon>
        <taxon>Rhabditina</taxon>
        <taxon>Rhabditomorpha</taxon>
        <taxon>Strongyloidea</taxon>
        <taxon>Ancylostomatidae</taxon>
        <taxon>Ancylostomatinae</taxon>
        <taxon>Ancylostoma</taxon>
    </lineage>
</organism>
<comment type="caution">
    <text evidence="4">The sequence shown here is derived from an EMBL/GenBank/DDBJ whole genome shotgun (WGS) entry which is preliminary data.</text>
</comment>
<dbReference type="InterPro" id="IPR053079">
    <property type="entry name" value="SPS2_domain"/>
</dbReference>
<dbReference type="InterPro" id="IPR036941">
    <property type="entry name" value="Rcpt_L-dom_sf"/>
</dbReference>
<name>A0A016SIH8_9BILA</name>
<feature type="region of interest" description="Disordered" evidence="1">
    <location>
        <begin position="446"/>
        <end position="487"/>
    </location>
</feature>
<keyword evidence="2" id="KW-1133">Transmembrane helix</keyword>